<gene>
    <name evidence="8" type="ORF">FNB15_19195</name>
</gene>
<accession>A0A516H662</accession>
<dbReference type="AlphaFoldDB" id="A0A516H662"/>
<feature type="transmembrane region" description="Helical" evidence="7">
    <location>
        <begin position="117"/>
        <end position="141"/>
    </location>
</feature>
<comment type="subcellular location">
    <subcellularLocation>
        <location evidence="1 7">Cell membrane</location>
        <topology evidence="1 7">Multi-pass membrane protein</topology>
    </subcellularLocation>
</comment>
<dbReference type="EMBL" id="CP041636">
    <property type="protein sequence ID" value="QDO99269.1"/>
    <property type="molecule type" value="Genomic_DNA"/>
</dbReference>
<feature type="transmembrane region" description="Helical" evidence="7">
    <location>
        <begin position="74"/>
        <end position="97"/>
    </location>
</feature>
<evidence type="ECO:0000256" key="1">
    <source>
        <dbReference type="ARBA" id="ARBA00004651"/>
    </source>
</evidence>
<evidence type="ECO:0000256" key="6">
    <source>
        <dbReference type="ARBA" id="ARBA00023136"/>
    </source>
</evidence>
<dbReference type="PANTHER" id="PTHR33508">
    <property type="entry name" value="UPF0056 MEMBRANE PROTEIN YHCE"/>
    <property type="match status" value="1"/>
</dbReference>
<sequence length="215" mass="22959">MLDTLDYVRFAITLFSILDPFAAIPLFLMLTADRSRLERRATARTAALAVFIILVIAGFSGDLILRLLGASLPAFQVGGGIVLFLMSLSMINAQMSLQQHTPEEHAEAADKSGDERLAVGVVPIAMPLLVGPGSISATIIYMERGAGWQHKGLSVAVLALICMAIWIVLQLARPIGDRLGRTGINILNRIFGLLLAAVAVQIFANGLRGLFPALG</sequence>
<keyword evidence="5 7" id="KW-1133">Transmembrane helix</keyword>
<dbReference type="InterPro" id="IPR002771">
    <property type="entry name" value="Multi_antbiot-R_MarC"/>
</dbReference>
<evidence type="ECO:0000256" key="5">
    <source>
        <dbReference type="ARBA" id="ARBA00022989"/>
    </source>
</evidence>
<reference evidence="8 9" key="1">
    <citation type="submission" date="2019-07" db="EMBL/GenBank/DDBJ databases">
        <title>Genome sequencing for Ferrovibrio sp. K5.</title>
        <authorList>
            <person name="Park S.-J."/>
        </authorList>
    </citation>
    <scope>NUCLEOTIDE SEQUENCE [LARGE SCALE GENOMIC DNA]</scope>
    <source>
        <strain evidence="8 9">K5</strain>
    </source>
</reference>
<dbReference type="OrthoDB" id="21094at2"/>
<proteinExistence type="inferred from homology"/>
<evidence type="ECO:0000256" key="4">
    <source>
        <dbReference type="ARBA" id="ARBA00022692"/>
    </source>
</evidence>
<keyword evidence="3" id="KW-1003">Cell membrane</keyword>
<evidence type="ECO:0000256" key="2">
    <source>
        <dbReference type="ARBA" id="ARBA00009784"/>
    </source>
</evidence>
<comment type="similarity">
    <text evidence="2 7">Belongs to the UPF0056 (MarC) family.</text>
</comment>
<dbReference type="GO" id="GO:0005886">
    <property type="term" value="C:plasma membrane"/>
    <property type="evidence" value="ECO:0007669"/>
    <property type="project" value="UniProtKB-SubCell"/>
</dbReference>
<evidence type="ECO:0000256" key="3">
    <source>
        <dbReference type="ARBA" id="ARBA00022475"/>
    </source>
</evidence>
<dbReference type="Pfam" id="PF01914">
    <property type="entry name" value="MarC"/>
    <property type="match status" value="1"/>
</dbReference>
<dbReference type="Proteomes" id="UP000317496">
    <property type="component" value="Chromosome"/>
</dbReference>
<dbReference type="RefSeq" id="WP_144258265.1">
    <property type="nucleotide sequence ID" value="NZ_CP041636.1"/>
</dbReference>
<evidence type="ECO:0000313" key="8">
    <source>
        <dbReference type="EMBL" id="QDO99269.1"/>
    </source>
</evidence>
<feature type="transmembrane region" description="Helical" evidence="7">
    <location>
        <begin position="12"/>
        <end position="33"/>
    </location>
</feature>
<keyword evidence="4 7" id="KW-0812">Transmembrane</keyword>
<name>A0A516H662_9PROT</name>
<protein>
    <recommendedName>
        <fullName evidence="7">UPF0056 membrane protein</fullName>
    </recommendedName>
</protein>
<feature type="transmembrane region" description="Helical" evidence="7">
    <location>
        <begin position="184"/>
        <end position="204"/>
    </location>
</feature>
<feature type="transmembrane region" description="Helical" evidence="7">
    <location>
        <begin position="45"/>
        <end position="68"/>
    </location>
</feature>
<dbReference type="PANTHER" id="PTHR33508:SF1">
    <property type="entry name" value="UPF0056 MEMBRANE PROTEIN YHCE"/>
    <property type="match status" value="1"/>
</dbReference>
<keyword evidence="9" id="KW-1185">Reference proteome</keyword>
<evidence type="ECO:0000256" key="7">
    <source>
        <dbReference type="RuleBase" id="RU362048"/>
    </source>
</evidence>
<organism evidence="8 9">
    <name type="scientific">Ferrovibrio terrae</name>
    <dbReference type="NCBI Taxonomy" id="2594003"/>
    <lineage>
        <taxon>Bacteria</taxon>
        <taxon>Pseudomonadati</taxon>
        <taxon>Pseudomonadota</taxon>
        <taxon>Alphaproteobacteria</taxon>
        <taxon>Rhodospirillales</taxon>
        <taxon>Rhodospirillaceae</taxon>
        <taxon>Ferrovibrio</taxon>
    </lineage>
</organism>
<dbReference type="KEGG" id="fer:FNB15_19195"/>
<evidence type="ECO:0000313" key="9">
    <source>
        <dbReference type="Proteomes" id="UP000317496"/>
    </source>
</evidence>
<feature type="transmembrane region" description="Helical" evidence="7">
    <location>
        <begin position="153"/>
        <end position="172"/>
    </location>
</feature>
<keyword evidence="6 7" id="KW-0472">Membrane</keyword>
<dbReference type="NCBIfam" id="TIGR00427">
    <property type="entry name" value="NAAT family transporter"/>
    <property type="match status" value="1"/>
</dbReference>